<accession>A0A3M7QWI1</accession>
<evidence type="ECO:0000256" key="1">
    <source>
        <dbReference type="SAM" id="Phobius"/>
    </source>
</evidence>
<keyword evidence="3" id="KW-1185">Reference proteome</keyword>
<keyword evidence="1" id="KW-1133">Transmembrane helix</keyword>
<feature type="transmembrane region" description="Helical" evidence="1">
    <location>
        <begin position="17"/>
        <end position="35"/>
    </location>
</feature>
<reference evidence="2 3" key="1">
    <citation type="journal article" date="2018" name="Sci. Rep.">
        <title>Genomic signatures of local adaptation to the degree of environmental predictability in rotifers.</title>
        <authorList>
            <person name="Franch-Gras L."/>
            <person name="Hahn C."/>
            <person name="Garcia-Roger E.M."/>
            <person name="Carmona M.J."/>
            <person name="Serra M."/>
            <person name="Gomez A."/>
        </authorList>
    </citation>
    <scope>NUCLEOTIDE SEQUENCE [LARGE SCALE GENOMIC DNA]</scope>
    <source>
        <strain evidence="2">HYR1</strain>
    </source>
</reference>
<gene>
    <name evidence="2" type="ORF">BpHYR1_010781</name>
</gene>
<keyword evidence="1" id="KW-0472">Membrane</keyword>
<name>A0A3M7QWI1_BRAPC</name>
<keyword evidence="1" id="KW-0812">Transmembrane</keyword>
<evidence type="ECO:0000313" key="3">
    <source>
        <dbReference type="Proteomes" id="UP000276133"/>
    </source>
</evidence>
<dbReference type="EMBL" id="REGN01004975">
    <property type="protein sequence ID" value="RNA15338.1"/>
    <property type="molecule type" value="Genomic_DNA"/>
</dbReference>
<evidence type="ECO:0000313" key="2">
    <source>
        <dbReference type="EMBL" id="RNA15338.1"/>
    </source>
</evidence>
<organism evidence="2 3">
    <name type="scientific">Brachionus plicatilis</name>
    <name type="common">Marine rotifer</name>
    <name type="synonym">Brachionus muelleri</name>
    <dbReference type="NCBI Taxonomy" id="10195"/>
    <lineage>
        <taxon>Eukaryota</taxon>
        <taxon>Metazoa</taxon>
        <taxon>Spiralia</taxon>
        <taxon>Gnathifera</taxon>
        <taxon>Rotifera</taxon>
        <taxon>Eurotatoria</taxon>
        <taxon>Monogononta</taxon>
        <taxon>Pseudotrocha</taxon>
        <taxon>Ploima</taxon>
        <taxon>Brachionidae</taxon>
        <taxon>Brachionus</taxon>
    </lineage>
</organism>
<dbReference type="Proteomes" id="UP000276133">
    <property type="component" value="Unassembled WGS sequence"/>
</dbReference>
<comment type="caution">
    <text evidence="2">The sequence shown here is derived from an EMBL/GenBank/DDBJ whole genome shotgun (WGS) entry which is preliminary data.</text>
</comment>
<proteinExistence type="predicted"/>
<protein>
    <submittedName>
        <fullName evidence="2">Uncharacterized protein</fullName>
    </submittedName>
</protein>
<dbReference type="AlphaFoldDB" id="A0A3M7QWI1"/>
<sequence length="113" mass="12739">MNKAIISGDRKIEKTGLVFFILYSLITTSLITSLIRDRLLEMHGLNNIKFNQPKFGARPIFASHFNQSVTFLRTIALLGTKFEKFSPPKHSSVLTPLFAAPFLALFSQPNRIS</sequence>